<dbReference type="RefSeq" id="WP_079480769.1">
    <property type="nucleotide sequence ID" value="NZ_FVYZ01000004.1"/>
</dbReference>
<accession>A0A4Z0H4L9</accession>
<name>A0A4Z0H4L9_9BACI</name>
<dbReference type="EMBL" id="SRJC01000001">
    <property type="protein sequence ID" value="TGB05363.1"/>
    <property type="molecule type" value="Genomic_DNA"/>
</dbReference>
<dbReference type="PANTHER" id="PTHR34801">
    <property type="entry name" value="EXPRESSED PROTEIN"/>
    <property type="match status" value="1"/>
</dbReference>
<gene>
    <name evidence="2" type="ORF">E4663_10340</name>
</gene>
<feature type="region of interest" description="Disordered" evidence="1">
    <location>
        <begin position="1"/>
        <end position="41"/>
    </location>
</feature>
<dbReference type="InterPro" id="IPR010865">
    <property type="entry name" value="DUF1499"/>
</dbReference>
<protein>
    <submittedName>
        <fullName evidence="2">DUF1499 domain-containing protein</fullName>
    </submittedName>
</protein>
<dbReference type="OrthoDB" id="9793534at2"/>
<dbReference type="PIRSF" id="PIRSF026426">
    <property type="entry name" value="DUF1499"/>
    <property type="match status" value="1"/>
</dbReference>
<dbReference type="PANTHER" id="PTHR34801:SF6">
    <property type="entry name" value="SLL1620 PROTEIN"/>
    <property type="match status" value="1"/>
</dbReference>
<reference evidence="2 3" key="1">
    <citation type="journal article" date="2003" name="Int. J. Syst. Evol. Microbiol.">
        <title>Halobacillus salinus sp. nov., isolated from a salt lake on the coast of the East Sea in Korea.</title>
        <authorList>
            <person name="Yoon J.H."/>
            <person name="Kang K.H."/>
            <person name="Park Y.H."/>
        </authorList>
    </citation>
    <scope>NUCLEOTIDE SEQUENCE [LARGE SCALE GENOMIC DNA]</scope>
    <source>
        <strain evidence="2 3">HSL-3</strain>
    </source>
</reference>
<evidence type="ECO:0000256" key="1">
    <source>
        <dbReference type="SAM" id="MobiDB-lite"/>
    </source>
</evidence>
<dbReference type="Proteomes" id="UP000297982">
    <property type="component" value="Unassembled WGS sequence"/>
</dbReference>
<dbReference type="STRING" id="192814.GCA_900166575_02454"/>
<evidence type="ECO:0000313" key="2">
    <source>
        <dbReference type="EMBL" id="TGB05363.1"/>
    </source>
</evidence>
<feature type="compositionally biased region" description="Polar residues" evidence="1">
    <location>
        <begin position="18"/>
        <end position="28"/>
    </location>
</feature>
<evidence type="ECO:0000313" key="3">
    <source>
        <dbReference type="Proteomes" id="UP000297982"/>
    </source>
</evidence>
<keyword evidence="3" id="KW-1185">Reference proteome</keyword>
<organism evidence="2 3">
    <name type="scientific">Halobacillus salinus</name>
    <dbReference type="NCBI Taxonomy" id="192814"/>
    <lineage>
        <taxon>Bacteria</taxon>
        <taxon>Bacillati</taxon>
        <taxon>Bacillota</taxon>
        <taxon>Bacilli</taxon>
        <taxon>Bacillales</taxon>
        <taxon>Bacillaceae</taxon>
        <taxon>Halobacillus</taxon>
    </lineage>
</organism>
<dbReference type="Pfam" id="PF07386">
    <property type="entry name" value="DUF1499"/>
    <property type="match status" value="1"/>
</dbReference>
<sequence>MSNQHIGVKNGKLGECPSSPNCVSTQTSDQDKQMEPLPFDGGLMETKQKVKEILSDMERTTIEDDSEHYMHAVVKSKIMRFKDDVEFYFDEDQQVVHFRSASRVGYSDFGVNRKRMEDIAAKYKNKEVEGVGQ</sequence>
<dbReference type="AlphaFoldDB" id="A0A4Z0H4L9"/>
<comment type="caution">
    <text evidence="2">The sequence shown here is derived from an EMBL/GenBank/DDBJ whole genome shotgun (WGS) entry which is preliminary data.</text>
</comment>
<proteinExistence type="predicted"/>